<comment type="similarity">
    <text evidence="1">Belongs to the LOR family.</text>
</comment>
<reference evidence="2" key="1">
    <citation type="submission" date="2020-10" db="EMBL/GenBank/DDBJ databases">
        <authorList>
            <person name="Han B."/>
            <person name="Lu T."/>
            <person name="Zhao Q."/>
            <person name="Huang X."/>
            <person name="Zhao Y."/>
        </authorList>
    </citation>
    <scope>NUCLEOTIDE SEQUENCE</scope>
</reference>
<dbReference type="InterPro" id="IPR038595">
    <property type="entry name" value="LOR_sf"/>
</dbReference>
<dbReference type="PANTHER" id="PTHR31087">
    <property type="match status" value="1"/>
</dbReference>
<dbReference type="Pfam" id="PF04525">
    <property type="entry name" value="LOR"/>
    <property type="match status" value="1"/>
</dbReference>
<dbReference type="SUPFAM" id="SSF54518">
    <property type="entry name" value="Tubby C-terminal domain-like"/>
    <property type="match status" value="1"/>
</dbReference>
<organism evidence="2 3">
    <name type="scientific">Miscanthus lutarioriparius</name>
    <dbReference type="NCBI Taxonomy" id="422564"/>
    <lineage>
        <taxon>Eukaryota</taxon>
        <taxon>Viridiplantae</taxon>
        <taxon>Streptophyta</taxon>
        <taxon>Embryophyta</taxon>
        <taxon>Tracheophyta</taxon>
        <taxon>Spermatophyta</taxon>
        <taxon>Magnoliopsida</taxon>
        <taxon>Liliopsida</taxon>
        <taxon>Poales</taxon>
        <taxon>Poaceae</taxon>
        <taxon>PACMAD clade</taxon>
        <taxon>Panicoideae</taxon>
        <taxon>Andropogonodae</taxon>
        <taxon>Andropogoneae</taxon>
        <taxon>Saccharinae</taxon>
        <taxon>Miscanthus</taxon>
    </lineage>
</organism>
<accession>A0A811RW56</accession>
<proteinExistence type="inferred from homology"/>
<dbReference type="EMBL" id="CAJGYO010000017">
    <property type="protein sequence ID" value="CAD6334167.1"/>
    <property type="molecule type" value="Genomic_DNA"/>
</dbReference>
<dbReference type="PANTHER" id="PTHR31087:SF85">
    <property type="entry name" value="PROTEIN LURP-ONE-RELATED 7"/>
    <property type="match status" value="1"/>
</dbReference>
<sequence>MEQHPTCAPPPAPAPAQATVPVAWAVVPVDFKVVKKGPEMAMHDATCRLAFRVAGSAGGATTLQDDAGGVLVAVRSSGQGEWQAFSGNSLEQTHIIFTAKVISASSSRKEVHVFISPRSTVEDSKPSYRLIGSTFRRACTIIKGDSIVAQTNLLYKLKKTIYSRHACDNVQQGRHLTVASSMHALALFQGFIKNQENISRRKSYSPAAAAAGDAEAADAADFCNLDNDCISSHAQILLSCSGWERNVGKADPAKSSHDREGAEIGTQAIMASKEANHSVSGAFTTIRPEEGPAVQFQHMVQLALGHSFCCLQTLTTTVDPYPAISSFGYLGWS</sequence>
<evidence type="ECO:0000313" key="3">
    <source>
        <dbReference type="Proteomes" id="UP000604825"/>
    </source>
</evidence>
<keyword evidence="3" id="KW-1185">Reference proteome</keyword>
<dbReference type="InterPro" id="IPR007612">
    <property type="entry name" value="LOR"/>
</dbReference>
<comment type="caution">
    <text evidence="2">The sequence shown here is derived from an EMBL/GenBank/DDBJ whole genome shotgun (WGS) entry which is preliminary data.</text>
</comment>
<dbReference type="InterPro" id="IPR025659">
    <property type="entry name" value="Tubby-like_C"/>
</dbReference>
<dbReference type="Gene3D" id="2.40.160.200">
    <property type="entry name" value="LURP1-related"/>
    <property type="match status" value="1"/>
</dbReference>
<protein>
    <submittedName>
        <fullName evidence="2">Uncharacterized protein</fullName>
    </submittedName>
</protein>
<evidence type="ECO:0000256" key="1">
    <source>
        <dbReference type="ARBA" id="ARBA00005437"/>
    </source>
</evidence>
<evidence type="ECO:0000313" key="2">
    <source>
        <dbReference type="EMBL" id="CAD6334167.1"/>
    </source>
</evidence>
<gene>
    <name evidence="2" type="ORF">NCGR_LOCUS58265</name>
</gene>
<dbReference type="Proteomes" id="UP000604825">
    <property type="component" value="Unassembled WGS sequence"/>
</dbReference>
<dbReference type="OrthoDB" id="770293at2759"/>
<dbReference type="AlphaFoldDB" id="A0A811RW56"/>
<name>A0A811RW56_9POAL</name>